<evidence type="ECO:0000256" key="2">
    <source>
        <dbReference type="SAM" id="MobiDB-lite"/>
    </source>
</evidence>
<dbReference type="RefSeq" id="WP_084743011.1">
    <property type="nucleotide sequence ID" value="NZ_FPJG01000006.1"/>
</dbReference>
<dbReference type="PANTHER" id="PTHR34297">
    <property type="entry name" value="HYPOTHETICAL CYTOSOLIC PROTEIN-RELATED"/>
    <property type="match status" value="1"/>
</dbReference>
<keyword evidence="4" id="KW-1185">Reference proteome</keyword>
<dbReference type="InterPro" id="IPR005531">
    <property type="entry name" value="Asp23"/>
</dbReference>
<dbReference type="STRING" id="546364.SAMN04489730_5652"/>
<dbReference type="PANTHER" id="PTHR34297:SF3">
    <property type="entry name" value="ALKALINE SHOCK PROTEIN 23"/>
    <property type="match status" value="1"/>
</dbReference>
<gene>
    <name evidence="3" type="ORF">SAMN04489730_5652</name>
</gene>
<accession>A0A1K1SGI6</accession>
<dbReference type="Pfam" id="PF03780">
    <property type="entry name" value="Asp23"/>
    <property type="match status" value="1"/>
</dbReference>
<dbReference type="OrthoDB" id="3632513at2"/>
<proteinExistence type="inferred from homology"/>
<dbReference type="AlphaFoldDB" id="A0A1K1SGI6"/>
<evidence type="ECO:0000313" key="3">
    <source>
        <dbReference type="EMBL" id="SFW83483.1"/>
    </source>
</evidence>
<protein>
    <submittedName>
        <fullName evidence="3">Uncharacterized conserved protein YloU, alkaline shock protein (Asp23) family</fullName>
    </submittedName>
</protein>
<feature type="compositionally biased region" description="Low complexity" evidence="2">
    <location>
        <begin position="26"/>
        <end position="41"/>
    </location>
</feature>
<comment type="similarity">
    <text evidence="1">Belongs to the asp23 family.</text>
</comment>
<evidence type="ECO:0000256" key="1">
    <source>
        <dbReference type="ARBA" id="ARBA00005721"/>
    </source>
</evidence>
<feature type="region of interest" description="Disordered" evidence="2">
    <location>
        <begin position="1"/>
        <end position="60"/>
    </location>
</feature>
<organism evidence="3 4">
    <name type="scientific">Amycolatopsis australiensis</name>
    <dbReference type="NCBI Taxonomy" id="546364"/>
    <lineage>
        <taxon>Bacteria</taxon>
        <taxon>Bacillati</taxon>
        <taxon>Actinomycetota</taxon>
        <taxon>Actinomycetes</taxon>
        <taxon>Pseudonocardiales</taxon>
        <taxon>Pseudonocardiaceae</taxon>
        <taxon>Amycolatopsis</taxon>
    </lineage>
</organism>
<dbReference type="EMBL" id="FPJG01000006">
    <property type="protein sequence ID" value="SFW83483.1"/>
    <property type="molecule type" value="Genomic_DNA"/>
</dbReference>
<name>A0A1K1SGI6_9PSEU</name>
<evidence type="ECO:0000313" key="4">
    <source>
        <dbReference type="Proteomes" id="UP000182740"/>
    </source>
</evidence>
<reference evidence="4" key="1">
    <citation type="submission" date="2016-11" db="EMBL/GenBank/DDBJ databases">
        <authorList>
            <person name="Varghese N."/>
            <person name="Submissions S."/>
        </authorList>
    </citation>
    <scope>NUCLEOTIDE SEQUENCE [LARGE SCALE GENOMIC DNA]</scope>
    <source>
        <strain evidence="4">DSM 44671</strain>
    </source>
</reference>
<feature type="compositionally biased region" description="Low complexity" evidence="2">
    <location>
        <begin position="49"/>
        <end position="58"/>
    </location>
</feature>
<sequence>MSDVMNSIFGRTENETPSPAYAGTGTVEEPVASEEAATSAEAEAEAEAARPAAGSRGSTTVADGVVSKIVTRVTRQAEGVHELDEAGTSVEVEGEVATIAVTLVVEFGRAVKTLAEQLRTNVIEAVEEHLGLEVATVDIHVADIHFPDAD</sequence>
<dbReference type="Proteomes" id="UP000182740">
    <property type="component" value="Unassembled WGS sequence"/>
</dbReference>